<protein>
    <submittedName>
        <fullName evidence="2">DUF2183 domain-containing protein</fullName>
    </submittedName>
</protein>
<feature type="domain" description="Phosphatidate phosphatase APP1 catalytic" evidence="1">
    <location>
        <begin position="93"/>
        <end position="246"/>
    </location>
</feature>
<dbReference type="EMBL" id="WBJY01000004">
    <property type="protein sequence ID" value="KAB1646971.1"/>
    <property type="molecule type" value="Genomic_DNA"/>
</dbReference>
<dbReference type="Pfam" id="PF09949">
    <property type="entry name" value="APP1_cat"/>
    <property type="match status" value="1"/>
</dbReference>
<dbReference type="OrthoDB" id="9789875at2"/>
<evidence type="ECO:0000313" key="3">
    <source>
        <dbReference type="Proteomes" id="UP000431744"/>
    </source>
</evidence>
<dbReference type="InterPro" id="IPR052935">
    <property type="entry name" value="Mg2+_PAP"/>
</dbReference>
<dbReference type="AlphaFoldDB" id="A0A6H9WHB0"/>
<sequence>MAPPVRRLGSSPQRRRDRRVRGWRSFTRISAGNVPTTVTIAGERHRIVADRGGVIDVNLPASLTPGWQEVQFESFDGNVTVAPVFIVGPEQRVGLISDVDDTIMVTALPRPFLAAWNTFVLDEHARTPTPGMNVFYERTLRSIGYTTAPAIYLSTGPWNVAPTLARFLGRNLYPAGPLLLTDWGPTPQRLFRSGTDHKVRNLERLAREFPDMKWLLVGDDGQHDEQIYGGFAERHPENVLAVAIRQLSTSEAVLAGGRSMARRSRSASGVPWVYGPDGAALISQLQERGILPETDPHEDGIMQQFRLEITARRNAHRGR</sequence>
<dbReference type="Proteomes" id="UP000431744">
    <property type="component" value="Unassembled WGS sequence"/>
</dbReference>
<dbReference type="InterPro" id="IPR019236">
    <property type="entry name" value="APP1_cat"/>
</dbReference>
<dbReference type="PANTHER" id="PTHR28208">
    <property type="entry name" value="PHOSPHATIDATE PHOSPHATASE APP1"/>
    <property type="match status" value="1"/>
</dbReference>
<keyword evidence="3" id="KW-1185">Reference proteome</keyword>
<accession>A0A6H9WHB0</accession>
<dbReference type="GO" id="GO:0008195">
    <property type="term" value="F:phosphatidate phosphatase activity"/>
    <property type="evidence" value="ECO:0007669"/>
    <property type="project" value="InterPro"/>
</dbReference>
<gene>
    <name evidence="2" type="ORF">F8O04_14160</name>
</gene>
<evidence type="ECO:0000313" key="2">
    <source>
        <dbReference type="EMBL" id="KAB1646971.1"/>
    </source>
</evidence>
<dbReference type="PANTHER" id="PTHR28208:SF3">
    <property type="entry name" value="PHOSPHATIDATE PHOSPHATASE APP1"/>
    <property type="match status" value="1"/>
</dbReference>
<evidence type="ECO:0000259" key="1">
    <source>
        <dbReference type="Pfam" id="PF09949"/>
    </source>
</evidence>
<organism evidence="2 3">
    <name type="scientific">Pseudoclavibacter endophyticus</name>
    <dbReference type="NCBI Taxonomy" id="1778590"/>
    <lineage>
        <taxon>Bacteria</taxon>
        <taxon>Bacillati</taxon>
        <taxon>Actinomycetota</taxon>
        <taxon>Actinomycetes</taxon>
        <taxon>Micrococcales</taxon>
        <taxon>Microbacteriaceae</taxon>
        <taxon>Pseudoclavibacter</taxon>
    </lineage>
</organism>
<comment type="caution">
    <text evidence="2">The sequence shown here is derived from an EMBL/GenBank/DDBJ whole genome shotgun (WGS) entry which is preliminary data.</text>
</comment>
<name>A0A6H9WHB0_9MICO</name>
<proteinExistence type="predicted"/>
<reference evidence="2 3" key="1">
    <citation type="submission" date="2019-09" db="EMBL/GenBank/DDBJ databases">
        <title>Phylogeny of genus Pseudoclavibacter and closely related genus.</title>
        <authorList>
            <person name="Li Y."/>
        </authorList>
    </citation>
    <scope>NUCLEOTIDE SEQUENCE [LARGE SCALE GENOMIC DNA]</scope>
    <source>
        <strain evidence="2 3">EGI 60007</strain>
    </source>
</reference>